<accession>A0A0S6W3P9</accession>
<gene>
    <name evidence="1" type="ORF">U14_04282</name>
</gene>
<dbReference type="EMBL" id="DF820459">
    <property type="protein sequence ID" value="GAK53023.1"/>
    <property type="molecule type" value="Genomic_DNA"/>
</dbReference>
<evidence type="ECO:0000313" key="2">
    <source>
        <dbReference type="Proteomes" id="UP000030700"/>
    </source>
</evidence>
<name>A0A0S6W3P9_9BACT</name>
<proteinExistence type="predicted"/>
<organism evidence="1">
    <name type="scientific">Candidatus Moduliflexus flocculans</name>
    <dbReference type="NCBI Taxonomy" id="1499966"/>
    <lineage>
        <taxon>Bacteria</taxon>
        <taxon>Candidatus Moduliflexota</taxon>
        <taxon>Candidatus Moduliflexia</taxon>
        <taxon>Candidatus Moduliflexales</taxon>
        <taxon>Candidatus Moduliflexaceae</taxon>
    </lineage>
</organism>
<keyword evidence="2" id="KW-1185">Reference proteome</keyword>
<dbReference type="STRING" id="1499966.U14_04282"/>
<sequence length="88" mass="10104">MASFNPKKVASDIADGLICLNPTVIKRYTVDELKALLGHLTIVQREIRAMIIPLENQMEMNAKNRQLQRIHQTIAMINAHAKKYRLHL</sequence>
<evidence type="ECO:0000313" key="1">
    <source>
        <dbReference type="EMBL" id="GAK53023.1"/>
    </source>
</evidence>
<reference evidence="1" key="1">
    <citation type="journal article" date="2015" name="PeerJ">
        <title>First genomic representation of candidate bacterial phylum KSB3 points to enhanced environmental sensing as a trigger of wastewater bulking.</title>
        <authorList>
            <person name="Sekiguchi Y."/>
            <person name="Ohashi A."/>
            <person name="Parks D.H."/>
            <person name="Yamauchi T."/>
            <person name="Tyson G.W."/>
            <person name="Hugenholtz P."/>
        </authorList>
    </citation>
    <scope>NUCLEOTIDE SEQUENCE [LARGE SCALE GENOMIC DNA]</scope>
</reference>
<dbReference type="AlphaFoldDB" id="A0A0S6W3P9"/>
<dbReference type="Proteomes" id="UP000030700">
    <property type="component" value="Unassembled WGS sequence"/>
</dbReference>
<protein>
    <submittedName>
        <fullName evidence="1">Uncharacterized protein</fullName>
    </submittedName>
</protein>
<dbReference type="HOGENOM" id="CLU_189709_0_0_0"/>